<evidence type="ECO:0000313" key="4">
    <source>
        <dbReference type="Proteomes" id="UP001055108"/>
    </source>
</evidence>
<organism evidence="3 4">
    <name type="scientific">Methylobacterium gregans</name>
    <dbReference type="NCBI Taxonomy" id="374424"/>
    <lineage>
        <taxon>Bacteria</taxon>
        <taxon>Pseudomonadati</taxon>
        <taxon>Pseudomonadota</taxon>
        <taxon>Alphaproteobacteria</taxon>
        <taxon>Hyphomicrobiales</taxon>
        <taxon>Methylobacteriaceae</taxon>
        <taxon>Methylobacterium</taxon>
    </lineage>
</organism>
<comment type="caution">
    <text evidence="3">The sequence shown here is derived from an EMBL/GenBank/DDBJ whole genome shotgun (WGS) entry which is preliminary data.</text>
</comment>
<sequence length="171" mass="18261">MLRLTSLLLLLATPAFAAEPITGQPTVIDGDTIELQGRRIDLYGIDAPEAAQTCETGAGTSYRCGQAAAAALRQQIGNHTVACEPQGSATKDAARERLTALCRAGNVDLSAWMAGHGHALAVRQVAQGYVHQERRAWATRRGIWAGVFEEPADWRQAQRRAKALASAQAGE</sequence>
<dbReference type="Proteomes" id="UP001055108">
    <property type="component" value="Unassembled WGS sequence"/>
</dbReference>
<name>A0AA37MD63_9HYPH</name>
<dbReference type="SMART" id="SM00318">
    <property type="entry name" value="SNc"/>
    <property type="match status" value="1"/>
</dbReference>
<proteinExistence type="predicted"/>
<reference evidence="3" key="1">
    <citation type="journal article" date="2016" name="Front. Microbiol.">
        <title>Genome Sequence of the Piezophilic, Mesophilic Sulfate-Reducing Bacterium Desulfovibrio indicus J2T.</title>
        <authorList>
            <person name="Cao J."/>
            <person name="Maignien L."/>
            <person name="Shao Z."/>
            <person name="Alain K."/>
            <person name="Jebbar M."/>
        </authorList>
    </citation>
    <scope>NUCLEOTIDE SEQUENCE</scope>
    <source>
        <strain evidence="3">NBRC 103626</strain>
    </source>
</reference>
<dbReference type="InterPro" id="IPR035437">
    <property type="entry name" value="SNase_OB-fold_sf"/>
</dbReference>
<dbReference type="EMBL" id="BPQM01000197">
    <property type="protein sequence ID" value="GJD82112.1"/>
    <property type="molecule type" value="Genomic_DNA"/>
</dbReference>
<dbReference type="Pfam" id="PF00565">
    <property type="entry name" value="SNase"/>
    <property type="match status" value="1"/>
</dbReference>
<accession>A0AA37MD63</accession>
<protein>
    <recommendedName>
        <fullName evidence="2">TNase-like domain-containing protein</fullName>
    </recommendedName>
</protein>
<dbReference type="PROSITE" id="PS50830">
    <property type="entry name" value="TNASE_3"/>
    <property type="match status" value="1"/>
</dbReference>
<feature type="signal peptide" evidence="1">
    <location>
        <begin position="1"/>
        <end position="17"/>
    </location>
</feature>
<dbReference type="AlphaFoldDB" id="A0AA37MD63"/>
<gene>
    <name evidence="3" type="ORF">NBEOAGPD_5372</name>
</gene>
<evidence type="ECO:0000259" key="2">
    <source>
        <dbReference type="PROSITE" id="PS50830"/>
    </source>
</evidence>
<feature type="domain" description="TNase-like" evidence="2">
    <location>
        <begin position="27"/>
        <end position="146"/>
    </location>
</feature>
<keyword evidence="1" id="KW-0732">Signal</keyword>
<keyword evidence="4" id="KW-1185">Reference proteome</keyword>
<evidence type="ECO:0000313" key="3">
    <source>
        <dbReference type="EMBL" id="GJD82112.1"/>
    </source>
</evidence>
<dbReference type="Gene3D" id="2.40.50.90">
    <property type="match status" value="1"/>
</dbReference>
<dbReference type="SUPFAM" id="SSF50199">
    <property type="entry name" value="Staphylococcal nuclease"/>
    <property type="match status" value="1"/>
</dbReference>
<reference evidence="3" key="2">
    <citation type="submission" date="2021-08" db="EMBL/GenBank/DDBJ databases">
        <authorList>
            <person name="Tani A."/>
            <person name="Ola A."/>
            <person name="Ogura Y."/>
            <person name="Katsura K."/>
            <person name="Hayashi T."/>
        </authorList>
    </citation>
    <scope>NUCLEOTIDE SEQUENCE</scope>
    <source>
        <strain evidence="3">NBRC 103626</strain>
    </source>
</reference>
<feature type="chain" id="PRO_5041244703" description="TNase-like domain-containing protein" evidence="1">
    <location>
        <begin position="18"/>
        <end position="171"/>
    </location>
</feature>
<dbReference type="InterPro" id="IPR016071">
    <property type="entry name" value="Staphylococal_nuclease_OB-fold"/>
</dbReference>
<evidence type="ECO:0000256" key="1">
    <source>
        <dbReference type="SAM" id="SignalP"/>
    </source>
</evidence>
<dbReference type="RefSeq" id="WP_238307329.1">
    <property type="nucleotide sequence ID" value="NZ_BPQM01000197.1"/>
</dbReference>